<dbReference type="GO" id="GO:1901135">
    <property type="term" value="P:carbohydrate derivative metabolic process"/>
    <property type="evidence" value="ECO:0007669"/>
    <property type="project" value="UniProtKB-ARBA"/>
</dbReference>
<dbReference type="GO" id="GO:0046496">
    <property type="term" value="P:nicotinamide nucleotide metabolic process"/>
    <property type="evidence" value="ECO:0007669"/>
    <property type="project" value="UniProtKB-ARBA"/>
</dbReference>
<evidence type="ECO:0000256" key="8">
    <source>
        <dbReference type="ARBA" id="ARBA00023211"/>
    </source>
</evidence>
<dbReference type="InterPro" id="IPR013785">
    <property type="entry name" value="Aldolase_TIM"/>
</dbReference>
<dbReference type="AlphaFoldDB" id="A0A1G2G6F6"/>
<gene>
    <name evidence="11" type="ORF">A2756_02895</name>
</gene>
<dbReference type="PANTHER" id="PTHR11749">
    <property type="entry name" value="RIBULOSE-5-PHOSPHATE-3-EPIMERASE"/>
    <property type="match status" value="1"/>
</dbReference>
<comment type="cofactor">
    <cofactor evidence="3">
        <name>Fe(2+)</name>
        <dbReference type="ChEBI" id="CHEBI:29033"/>
    </cofactor>
</comment>
<evidence type="ECO:0000256" key="10">
    <source>
        <dbReference type="ARBA" id="ARBA00023277"/>
    </source>
</evidence>
<keyword evidence="10" id="KW-0119">Carbohydrate metabolism</keyword>
<accession>A0A1G2G6F6</accession>
<keyword evidence="5" id="KW-0479">Metal-binding</keyword>
<name>A0A1G2G6F6_9BACT</name>
<evidence type="ECO:0000256" key="5">
    <source>
        <dbReference type="ARBA" id="ARBA00022723"/>
    </source>
</evidence>
<dbReference type="Proteomes" id="UP000177785">
    <property type="component" value="Unassembled WGS sequence"/>
</dbReference>
<reference evidence="11 12" key="1">
    <citation type="journal article" date="2016" name="Nat. Commun.">
        <title>Thousands of microbial genomes shed light on interconnected biogeochemical processes in an aquifer system.</title>
        <authorList>
            <person name="Anantharaman K."/>
            <person name="Brown C.T."/>
            <person name="Hug L.A."/>
            <person name="Sharon I."/>
            <person name="Castelle C.J."/>
            <person name="Probst A.J."/>
            <person name="Thomas B.C."/>
            <person name="Singh A."/>
            <person name="Wilkins M.J."/>
            <person name="Karaoz U."/>
            <person name="Brodie E.L."/>
            <person name="Williams K.H."/>
            <person name="Hubbard S.S."/>
            <person name="Banfield J.F."/>
        </authorList>
    </citation>
    <scope>NUCLEOTIDE SEQUENCE [LARGE SCALE GENOMIC DNA]</scope>
</reference>
<dbReference type="GO" id="GO:0046872">
    <property type="term" value="F:metal ion binding"/>
    <property type="evidence" value="ECO:0007669"/>
    <property type="project" value="UniProtKB-KW"/>
</dbReference>
<evidence type="ECO:0000256" key="3">
    <source>
        <dbReference type="ARBA" id="ARBA00001954"/>
    </source>
</evidence>
<evidence type="ECO:0000256" key="1">
    <source>
        <dbReference type="ARBA" id="ARBA00001936"/>
    </source>
</evidence>
<dbReference type="GO" id="GO:0006091">
    <property type="term" value="P:generation of precursor metabolites and energy"/>
    <property type="evidence" value="ECO:0007669"/>
    <property type="project" value="UniProtKB-ARBA"/>
</dbReference>
<dbReference type="GO" id="GO:0005975">
    <property type="term" value="P:carbohydrate metabolic process"/>
    <property type="evidence" value="ECO:0007669"/>
    <property type="project" value="InterPro"/>
</dbReference>
<keyword evidence="9" id="KW-0413">Isomerase</keyword>
<evidence type="ECO:0000313" key="12">
    <source>
        <dbReference type="Proteomes" id="UP000177785"/>
    </source>
</evidence>
<keyword evidence="7" id="KW-0408">Iron</keyword>
<keyword evidence="8" id="KW-0464">Manganese</keyword>
<evidence type="ECO:0000256" key="9">
    <source>
        <dbReference type="ARBA" id="ARBA00023235"/>
    </source>
</evidence>
<comment type="cofactor">
    <cofactor evidence="2">
        <name>Zn(2+)</name>
        <dbReference type="ChEBI" id="CHEBI:29105"/>
    </cofactor>
</comment>
<dbReference type="EMBL" id="MHNL01000005">
    <property type="protein sequence ID" value="OGZ45829.1"/>
    <property type="molecule type" value="Genomic_DNA"/>
</dbReference>
<evidence type="ECO:0000256" key="7">
    <source>
        <dbReference type="ARBA" id="ARBA00023004"/>
    </source>
</evidence>
<comment type="subunit">
    <text evidence="4">Homodimer.</text>
</comment>
<dbReference type="GO" id="GO:0016857">
    <property type="term" value="F:racemase and epimerase activity, acting on carbohydrates and derivatives"/>
    <property type="evidence" value="ECO:0007669"/>
    <property type="project" value="InterPro"/>
</dbReference>
<organism evidence="11 12">
    <name type="scientific">Candidatus Ryanbacteria bacterium RIFCSPHIGHO2_01_FULL_48_27</name>
    <dbReference type="NCBI Taxonomy" id="1802115"/>
    <lineage>
        <taxon>Bacteria</taxon>
        <taxon>Candidatus Ryaniibacteriota</taxon>
    </lineage>
</organism>
<evidence type="ECO:0000256" key="6">
    <source>
        <dbReference type="ARBA" id="ARBA00022833"/>
    </source>
</evidence>
<proteinExistence type="predicted"/>
<dbReference type="FunFam" id="3.20.20.70:FF:000191">
    <property type="entry name" value="ribulose-phosphate 3-epimerase isoform X2"/>
    <property type="match status" value="1"/>
</dbReference>
<comment type="cofactor">
    <cofactor evidence="1">
        <name>Mn(2+)</name>
        <dbReference type="ChEBI" id="CHEBI:29035"/>
    </cofactor>
</comment>
<dbReference type="SUPFAM" id="SSF51366">
    <property type="entry name" value="Ribulose-phoshate binding barrel"/>
    <property type="match status" value="1"/>
</dbReference>
<evidence type="ECO:0008006" key="13">
    <source>
        <dbReference type="Google" id="ProtNLM"/>
    </source>
</evidence>
<dbReference type="Pfam" id="PF00834">
    <property type="entry name" value="Ribul_P_3_epim"/>
    <property type="match status" value="1"/>
</dbReference>
<evidence type="ECO:0000256" key="4">
    <source>
        <dbReference type="ARBA" id="ARBA00011738"/>
    </source>
</evidence>
<protein>
    <recommendedName>
        <fullName evidence="13">Ribulose-phosphate 3-epimerase</fullName>
    </recommendedName>
</protein>
<dbReference type="GO" id="GO:0006163">
    <property type="term" value="P:purine nucleotide metabolic process"/>
    <property type="evidence" value="ECO:0007669"/>
    <property type="project" value="UniProtKB-ARBA"/>
</dbReference>
<evidence type="ECO:0000256" key="2">
    <source>
        <dbReference type="ARBA" id="ARBA00001947"/>
    </source>
</evidence>
<dbReference type="STRING" id="1802115.A2756_02895"/>
<dbReference type="Gene3D" id="3.20.20.70">
    <property type="entry name" value="Aldolase class I"/>
    <property type="match status" value="1"/>
</dbReference>
<sequence length="213" mass="23408">MIEIIPAINAETFAEVERKIRLVEPHITRVHIDVADGTFTPNILWHQADDLNGFVTPCRIEVHLMLADIEQKIKPWLLPNIERIIFHAEAVRDAGALIDQCHEANIEAGVAVRPETPANALTPYQDKADILQVLAVPPGKAGQPFDPLMLEKTSKIRHNCPTCTIEFDGGVRVENTHDIAKAGATILVAASAIFDAPDIAKAIESLRRNVQPS</sequence>
<dbReference type="InterPro" id="IPR011060">
    <property type="entry name" value="RibuloseP-bd_barrel"/>
</dbReference>
<dbReference type="InterPro" id="IPR000056">
    <property type="entry name" value="Ribul_P_3_epim-like"/>
</dbReference>
<evidence type="ECO:0000313" key="11">
    <source>
        <dbReference type="EMBL" id="OGZ45829.1"/>
    </source>
</evidence>
<keyword evidence="6" id="KW-0862">Zinc</keyword>
<comment type="caution">
    <text evidence="11">The sequence shown here is derived from an EMBL/GenBank/DDBJ whole genome shotgun (WGS) entry which is preliminary data.</text>
</comment>